<dbReference type="EC" id="6.3.4.18" evidence="5 6"/>
<dbReference type="AlphaFoldDB" id="A0A4Y9EPA7"/>
<organism evidence="8 9">
    <name type="scientific">Glacieibacterium arshaanense</name>
    <dbReference type="NCBI Taxonomy" id="2511025"/>
    <lineage>
        <taxon>Bacteria</taxon>
        <taxon>Pseudomonadati</taxon>
        <taxon>Pseudomonadota</taxon>
        <taxon>Alphaproteobacteria</taxon>
        <taxon>Sphingomonadales</taxon>
        <taxon>Sphingosinicellaceae</taxon>
        <taxon>Glacieibacterium</taxon>
    </lineage>
</organism>
<evidence type="ECO:0000313" key="8">
    <source>
        <dbReference type="EMBL" id="TFU03897.1"/>
    </source>
</evidence>
<dbReference type="InterPro" id="IPR011054">
    <property type="entry name" value="Rudment_hybrid_motif"/>
</dbReference>
<gene>
    <name evidence="5 6" type="primary">purK</name>
    <name evidence="8" type="ORF">EUV02_10550</name>
</gene>
<dbReference type="Gene3D" id="3.40.50.20">
    <property type="match status" value="1"/>
</dbReference>
<evidence type="ECO:0000256" key="1">
    <source>
        <dbReference type="ARBA" id="ARBA00022598"/>
    </source>
</evidence>
<dbReference type="InterPro" id="IPR003135">
    <property type="entry name" value="ATP-grasp_carboxylate-amine"/>
</dbReference>
<dbReference type="SUPFAM" id="SSF51246">
    <property type="entry name" value="Rudiment single hybrid motif"/>
    <property type="match status" value="1"/>
</dbReference>
<dbReference type="SUPFAM" id="SSF56059">
    <property type="entry name" value="Glutathione synthetase ATP-binding domain-like"/>
    <property type="match status" value="1"/>
</dbReference>
<accession>A0A4Y9EPA7</accession>
<dbReference type="InterPro" id="IPR040686">
    <property type="entry name" value="PurK_C"/>
</dbReference>
<sequence>MIAPGSTIGILGGGQLGRMLALAAANMGYRIHIFAPEAELPAGDVAAQVTRAAFDDFDALDAFAGQIDVATFEFENIDVASVRHLATKVAVQPGAAALEIAQDRLSEKAFVHELGGATAPYRAVDSLPELVMALDALGTPALLKTRRMGYDGKGQVRINADSEAEAAWAAIGGQSCILEGFVQFDGEFSVLLARGQDGDTRVYDVPHNRHDGGILATSQVPAPADIAAHAPEAMALARRVAERLDYVGLLTLEFFATENGPVFNEMAPRVHNSGHWTIEGARVSQFENHIRAVCGLPLGNPALTAPSVRMTNLLGDAVHDWATLLADPNAHLHLYGKSEVKTGRKMGHVTWL</sequence>
<name>A0A4Y9EPA7_9SPHN</name>
<dbReference type="GO" id="GO:0005524">
    <property type="term" value="F:ATP binding"/>
    <property type="evidence" value="ECO:0007669"/>
    <property type="project" value="UniProtKB-UniRule"/>
</dbReference>
<evidence type="ECO:0000313" key="9">
    <source>
        <dbReference type="Proteomes" id="UP000297737"/>
    </source>
</evidence>
<dbReference type="OrthoDB" id="9804625at2"/>
<dbReference type="PROSITE" id="PS50975">
    <property type="entry name" value="ATP_GRASP"/>
    <property type="match status" value="1"/>
</dbReference>
<feature type="binding site" evidence="5">
    <location>
        <position position="187"/>
    </location>
    <ligand>
        <name>ATP</name>
        <dbReference type="ChEBI" id="CHEBI:30616"/>
    </ligand>
</feature>
<comment type="similarity">
    <text evidence="5 6">Belongs to the PurK/PurT family.</text>
</comment>
<comment type="function">
    <text evidence="6">Catalyzes the ATP-dependent conversion of 5-aminoimidazole ribonucleotide (AIR) and HCO(3)- to N5-carboxyaminoimidazole ribonucleotide (N5-CAIR).</text>
</comment>
<dbReference type="InterPro" id="IPR016185">
    <property type="entry name" value="PreATP-grasp_dom_sf"/>
</dbReference>
<evidence type="ECO:0000256" key="2">
    <source>
        <dbReference type="ARBA" id="ARBA00022741"/>
    </source>
</evidence>
<dbReference type="RefSeq" id="WP_135246490.1">
    <property type="nucleotide sequence ID" value="NZ_SIHO01000002.1"/>
</dbReference>
<reference evidence="8 9" key="1">
    <citation type="submission" date="2019-02" db="EMBL/GenBank/DDBJ databases">
        <title>Polymorphobacter sp. isolated from the lake at the Tibet of China.</title>
        <authorList>
            <person name="Li A."/>
        </authorList>
    </citation>
    <scope>NUCLEOTIDE SEQUENCE [LARGE SCALE GENOMIC DNA]</scope>
    <source>
        <strain evidence="8 9">DJ1R-1</strain>
    </source>
</reference>
<feature type="binding site" evidence="5">
    <location>
        <position position="104"/>
    </location>
    <ligand>
        <name>ATP</name>
        <dbReference type="ChEBI" id="CHEBI:30616"/>
    </ligand>
</feature>
<evidence type="ECO:0000256" key="3">
    <source>
        <dbReference type="ARBA" id="ARBA00022755"/>
    </source>
</evidence>
<proteinExistence type="inferred from homology"/>
<dbReference type="GO" id="GO:0006189">
    <property type="term" value="P:'de novo' IMP biosynthetic process"/>
    <property type="evidence" value="ECO:0007669"/>
    <property type="project" value="UniProtKB-UniRule"/>
</dbReference>
<dbReference type="FunFam" id="3.30.1490.20:FF:000015">
    <property type="entry name" value="N5-carboxyaminoimidazole ribonucleotide synthase"/>
    <property type="match status" value="1"/>
</dbReference>
<dbReference type="Pfam" id="PF02222">
    <property type="entry name" value="ATP-grasp"/>
    <property type="match status" value="1"/>
</dbReference>
<keyword evidence="2 5" id="KW-0547">Nucleotide-binding</keyword>
<keyword evidence="1 5" id="KW-0436">Ligase</keyword>
<keyword evidence="3 5" id="KW-0658">Purine biosynthesis</keyword>
<dbReference type="InterPro" id="IPR013815">
    <property type="entry name" value="ATP_grasp_subdomain_1"/>
</dbReference>
<dbReference type="EMBL" id="SIHO01000002">
    <property type="protein sequence ID" value="TFU03897.1"/>
    <property type="molecule type" value="Genomic_DNA"/>
</dbReference>
<dbReference type="NCBIfam" id="NF004675">
    <property type="entry name" value="PRK06019.1-1"/>
    <property type="match status" value="1"/>
</dbReference>
<dbReference type="GO" id="GO:0034028">
    <property type="term" value="F:5-(carboxyamino)imidazole ribonucleotide synthase activity"/>
    <property type="evidence" value="ECO:0007669"/>
    <property type="project" value="UniProtKB-UniRule"/>
</dbReference>
<comment type="caution">
    <text evidence="8">The sequence shown here is derived from an EMBL/GenBank/DDBJ whole genome shotgun (WGS) entry which is preliminary data.</text>
</comment>
<feature type="binding site" evidence="5">
    <location>
        <begin position="179"/>
        <end position="182"/>
    </location>
    <ligand>
        <name>ATP</name>
        <dbReference type="ChEBI" id="CHEBI:30616"/>
    </ligand>
</feature>
<evidence type="ECO:0000259" key="7">
    <source>
        <dbReference type="PROSITE" id="PS50975"/>
    </source>
</evidence>
<comment type="function">
    <text evidence="5">Catalyzes the ATP-dependent conversion of 5-aminoimidazole ribonucleotide (AIR) and HCO(3)(-) to N5-carboxyaminoimidazole ribonucleotide (N5-CAIR).</text>
</comment>
<keyword evidence="9" id="KW-1185">Reference proteome</keyword>
<dbReference type="HAMAP" id="MF_01928">
    <property type="entry name" value="PurK"/>
    <property type="match status" value="1"/>
</dbReference>
<evidence type="ECO:0000256" key="6">
    <source>
        <dbReference type="RuleBase" id="RU361200"/>
    </source>
</evidence>
<dbReference type="FunFam" id="3.40.50.20:FF:000016">
    <property type="entry name" value="N5-carboxyaminoimidazole ribonucleotide synthase"/>
    <property type="match status" value="1"/>
</dbReference>
<dbReference type="SUPFAM" id="SSF52440">
    <property type="entry name" value="PreATP-grasp domain"/>
    <property type="match status" value="1"/>
</dbReference>
<protein>
    <recommendedName>
        <fullName evidence="5 6">N5-carboxyaminoimidazole ribonucleotide synthase</fullName>
        <shortName evidence="5 6">N5-CAIR synthase</shortName>
        <ecNumber evidence="5 6">6.3.4.18</ecNumber>
    </recommendedName>
    <alternativeName>
        <fullName evidence="5 6">5-(carboxyamino)imidazole ribonucleotide synthetase</fullName>
    </alternativeName>
</protein>
<feature type="binding site" evidence="5">
    <location>
        <begin position="264"/>
        <end position="265"/>
    </location>
    <ligand>
        <name>ATP</name>
        <dbReference type="ChEBI" id="CHEBI:30616"/>
    </ligand>
</feature>
<dbReference type="GO" id="GO:0004638">
    <property type="term" value="F:phosphoribosylaminoimidazole carboxylase activity"/>
    <property type="evidence" value="ECO:0007669"/>
    <property type="project" value="InterPro"/>
</dbReference>
<dbReference type="Gene3D" id="3.30.1490.20">
    <property type="entry name" value="ATP-grasp fold, A domain"/>
    <property type="match status" value="1"/>
</dbReference>
<dbReference type="PANTHER" id="PTHR11609">
    <property type="entry name" value="PURINE BIOSYNTHESIS PROTEIN 6/7, PUR6/7"/>
    <property type="match status" value="1"/>
</dbReference>
<feature type="domain" description="ATP-grasp" evidence="7">
    <location>
        <begin position="108"/>
        <end position="294"/>
    </location>
</feature>
<dbReference type="Pfam" id="PF17769">
    <property type="entry name" value="PurK_C"/>
    <property type="match status" value="1"/>
</dbReference>
<dbReference type="GO" id="GO:0046872">
    <property type="term" value="F:metal ion binding"/>
    <property type="evidence" value="ECO:0007669"/>
    <property type="project" value="InterPro"/>
</dbReference>
<comment type="pathway">
    <text evidence="5 6">Purine metabolism; IMP biosynthesis via de novo pathway; 5-amino-1-(5-phospho-D-ribosyl)imidazole-4-carboxylate from 5-amino-1-(5-phospho-D-ribosyl)imidazole (N5-CAIR route): step 1/2.</text>
</comment>
<feature type="binding site" evidence="5">
    <location>
        <begin position="149"/>
        <end position="155"/>
    </location>
    <ligand>
        <name>ATP</name>
        <dbReference type="ChEBI" id="CHEBI:30616"/>
    </ligand>
</feature>
<feature type="binding site" evidence="5">
    <location>
        <position position="210"/>
    </location>
    <ligand>
        <name>ATP</name>
        <dbReference type="ChEBI" id="CHEBI:30616"/>
    </ligand>
</feature>
<dbReference type="UniPathway" id="UPA00074">
    <property type="reaction ID" value="UER00942"/>
</dbReference>
<dbReference type="InterPro" id="IPR005875">
    <property type="entry name" value="PurK"/>
</dbReference>
<dbReference type="GO" id="GO:0005829">
    <property type="term" value="C:cytosol"/>
    <property type="evidence" value="ECO:0007669"/>
    <property type="project" value="TreeGrafter"/>
</dbReference>
<comment type="subunit">
    <text evidence="5 6">Homodimer.</text>
</comment>
<dbReference type="Gene3D" id="3.30.470.20">
    <property type="entry name" value="ATP-grasp fold, B domain"/>
    <property type="match status" value="1"/>
</dbReference>
<evidence type="ECO:0000256" key="4">
    <source>
        <dbReference type="ARBA" id="ARBA00022840"/>
    </source>
</evidence>
<dbReference type="NCBIfam" id="TIGR01161">
    <property type="entry name" value="purK"/>
    <property type="match status" value="1"/>
</dbReference>
<dbReference type="NCBIfam" id="NF004679">
    <property type="entry name" value="PRK06019.1-5"/>
    <property type="match status" value="1"/>
</dbReference>
<feature type="binding site" evidence="5">
    <location>
        <position position="144"/>
    </location>
    <ligand>
        <name>ATP</name>
        <dbReference type="ChEBI" id="CHEBI:30616"/>
    </ligand>
</feature>
<dbReference type="InterPro" id="IPR054350">
    <property type="entry name" value="PurT/PurK_preATP-grasp"/>
</dbReference>
<comment type="catalytic activity">
    <reaction evidence="5 6">
        <text>5-amino-1-(5-phospho-beta-D-ribosyl)imidazole + hydrogencarbonate + ATP = 5-carboxyamino-1-(5-phospho-D-ribosyl)imidazole + ADP + phosphate + 2 H(+)</text>
        <dbReference type="Rhea" id="RHEA:19317"/>
        <dbReference type="ChEBI" id="CHEBI:15378"/>
        <dbReference type="ChEBI" id="CHEBI:17544"/>
        <dbReference type="ChEBI" id="CHEBI:30616"/>
        <dbReference type="ChEBI" id="CHEBI:43474"/>
        <dbReference type="ChEBI" id="CHEBI:58730"/>
        <dbReference type="ChEBI" id="CHEBI:137981"/>
        <dbReference type="ChEBI" id="CHEBI:456216"/>
        <dbReference type="EC" id="6.3.4.18"/>
    </reaction>
</comment>
<keyword evidence="4 5" id="KW-0067">ATP-binding</keyword>
<dbReference type="Proteomes" id="UP000297737">
    <property type="component" value="Unassembled WGS sequence"/>
</dbReference>
<dbReference type="InterPro" id="IPR011761">
    <property type="entry name" value="ATP-grasp"/>
</dbReference>
<dbReference type="NCBIfam" id="NF004676">
    <property type="entry name" value="PRK06019.1-2"/>
    <property type="match status" value="1"/>
</dbReference>
<dbReference type="Pfam" id="PF22660">
    <property type="entry name" value="RS_preATP-grasp-like"/>
    <property type="match status" value="1"/>
</dbReference>
<dbReference type="PANTHER" id="PTHR11609:SF5">
    <property type="entry name" value="PHOSPHORIBOSYLAMINOIMIDAZOLE CARBOXYLASE"/>
    <property type="match status" value="1"/>
</dbReference>
<evidence type="ECO:0000256" key="5">
    <source>
        <dbReference type="HAMAP-Rule" id="MF_01928"/>
    </source>
</evidence>